<feature type="region of interest" description="Disordered" evidence="3">
    <location>
        <begin position="662"/>
        <end position="799"/>
    </location>
</feature>
<name>A0A833RFU1_9POAL</name>
<feature type="compositionally biased region" description="Polar residues" evidence="3">
    <location>
        <begin position="662"/>
        <end position="677"/>
    </location>
</feature>
<protein>
    <submittedName>
        <fullName evidence="4">Synaptonemal complex protein ZEP1-like protein</fullName>
    </submittedName>
</protein>
<feature type="coiled-coil region" evidence="2">
    <location>
        <begin position="12"/>
        <end position="197"/>
    </location>
</feature>
<feature type="coiled-coil region" evidence="2">
    <location>
        <begin position="513"/>
        <end position="655"/>
    </location>
</feature>
<feature type="coiled-coil region" evidence="2">
    <location>
        <begin position="233"/>
        <end position="260"/>
    </location>
</feature>
<keyword evidence="1 2" id="KW-0175">Coiled coil</keyword>
<feature type="compositionally biased region" description="Polar residues" evidence="3">
    <location>
        <begin position="753"/>
        <end position="771"/>
    </location>
</feature>
<evidence type="ECO:0000313" key="5">
    <source>
        <dbReference type="Proteomes" id="UP000623129"/>
    </source>
</evidence>
<keyword evidence="5" id="KW-1185">Reference proteome</keyword>
<dbReference type="PANTHER" id="PTHR23160">
    <property type="entry name" value="SYNAPTONEMAL COMPLEX PROTEIN-RELATED"/>
    <property type="match status" value="1"/>
</dbReference>
<reference evidence="4" key="1">
    <citation type="submission" date="2020-01" db="EMBL/GenBank/DDBJ databases">
        <title>Genome sequence of Kobresia littledalei, the first chromosome-level genome in the family Cyperaceae.</title>
        <authorList>
            <person name="Qu G."/>
        </authorList>
    </citation>
    <scope>NUCLEOTIDE SEQUENCE</scope>
    <source>
        <strain evidence="4">C.B.Clarke</strain>
        <tissue evidence="4">Leaf</tissue>
    </source>
</reference>
<dbReference type="OrthoDB" id="783434at2759"/>
<dbReference type="GO" id="GO:0007131">
    <property type="term" value="P:reciprocal meiotic recombination"/>
    <property type="evidence" value="ECO:0007669"/>
    <property type="project" value="TreeGrafter"/>
</dbReference>
<dbReference type="EMBL" id="SWLB01000005">
    <property type="protein sequence ID" value="KAF3338332.1"/>
    <property type="molecule type" value="Genomic_DNA"/>
</dbReference>
<comment type="caution">
    <text evidence="4">The sequence shown here is derived from an EMBL/GenBank/DDBJ whole genome shotgun (WGS) entry which is preliminary data.</text>
</comment>
<evidence type="ECO:0000313" key="4">
    <source>
        <dbReference type="EMBL" id="KAF3338332.1"/>
    </source>
</evidence>
<dbReference type="AlphaFoldDB" id="A0A833RFU1"/>
<gene>
    <name evidence="4" type="ORF">FCM35_KLT17169</name>
</gene>
<dbReference type="PANTHER" id="PTHR23160:SF3">
    <property type="entry name" value="SYNAPTONEMAL COMPLEX PROTEIN 1-RELATED"/>
    <property type="match status" value="1"/>
</dbReference>
<feature type="coiled-coil region" evidence="2">
    <location>
        <begin position="297"/>
        <end position="486"/>
    </location>
</feature>
<sequence>MVKDQASVKTDLEMAHAKLKRATEQIQTLETKLQHAINENAKLKVKQTEDAKLWLGLDSKLSSTNTMCDQLMETLKQLASQTQQAEEDQKCYEEMFEQYSKAMDDLKNSLDVVNTRLEHSQTEINDGKQKMLQMKNEKEEMEKDLKEKLQATDIVIQRKDSDLKHLEETVESNQMQLQNLDSQLRKMEMEMKLKEDTCTSLGVAIETLGREKADLCLQREDLSLKLEKSHVEYSHLERSLVVLKDNIIQLERENKTIETNVSNLLFSYKKYYELVQEEKRLINESTNAKIDSIQKMYIQSQEENNGLNVQIKELNGKITDLEKMQEFSMVQHAEECQLAEEKIKKMQLEVKNLGSEKVELEKTNSELEEKVKHLTEASAEAESHVQQLLQKISDLELDTNENQDKIRSVLEEKAKEIESFTSEVTKRDQKLEELESEMGQLKVSLDEEKQLHLASVESEKQLEEKILKIQASLTTTEAELTEAKRQYDMMLEVKQLELSKHLKDLCQKNDQAINEIRKNYESEKVEIVNLEKAKADKLLKELETKYEEKLTQNKADAQENLIRVREENITTISRLQQEFNEKELSIRAHHKEELHRLELHSENELRDRLSALRKEHEIQMKSLNMQHEDDYRKLQEELELQKSKEEKQRALLQLQWKVMGDNQQGEQEVNSKEYSASSKRRELLGRRQSQRSLISPEAKRKDSNLHTILPSPITSIMRKERKMTHKEYEVEVGSGRSTKRKKTRNSAVFEETNGGTQKSAFSKPPKQSQAPSVAGGTQKRPAIGDLFSEGSLNPYADDPYAFDLDGLGIDRI</sequence>
<evidence type="ECO:0000256" key="2">
    <source>
        <dbReference type="SAM" id="Coils"/>
    </source>
</evidence>
<evidence type="ECO:0000256" key="3">
    <source>
        <dbReference type="SAM" id="MobiDB-lite"/>
    </source>
</evidence>
<dbReference type="Proteomes" id="UP000623129">
    <property type="component" value="Unassembled WGS sequence"/>
</dbReference>
<organism evidence="4 5">
    <name type="scientific">Carex littledalei</name>
    <dbReference type="NCBI Taxonomy" id="544730"/>
    <lineage>
        <taxon>Eukaryota</taxon>
        <taxon>Viridiplantae</taxon>
        <taxon>Streptophyta</taxon>
        <taxon>Embryophyta</taxon>
        <taxon>Tracheophyta</taxon>
        <taxon>Spermatophyta</taxon>
        <taxon>Magnoliopsida</taxon>
        <taxon>Liliopsida</taxon>
        <taxon>Poales</taxon>
        <taxon>Cyperaceae</taxon>
        <taxon>Cyperoideae</taxon>
        <taxon>Cariceae</taxon>
        <taxon>Carex</taxon>
        <taxon>Carex subgen. Euthyceras</taxon>
    </lineage>
</organism>
<accession>A0A833RFU1</accession>
<evidence type="ECO:0000256" key="1">
    <source>
        <dbReference type="ARBA" id="ARBA00023054"/>
    </source>
</evidence>
<proteinExistence type="predicted"/>